<dbReference type="AlphaFoldDB" id="A0A9Q1DNA2"/>
<proteinExistence type="predicted"/>
<accession>A0A9Q1DNA2</accession>
<organism evidence="1 2">
    <name type="scientific">Conger conger</name>
    <name type="common">Conger eel</name>
    <name type="synonym">Muraena conger</name>
    <dbReference type="NCBI Taxonomy" id="82655"/>
    <lineage>
        <taxon>Eukaryota</taxon>
        <taxon>Metazoa</taxon>
        <taxon>Chordata</taxon>
        <taxon>Craniata</taxon>
        <taxon>Vertebrata</taxon>
        <taxon>Euteleostomi</taxon>
        <taxon>Actinopterygii</taxon>
        <taxon>Neopterygii</taxon>
        <taxon>Teleostei</taxon>
        <taxon>Anguilliformes</taxon>
        <taxon>Congridae</taxon>
        <taxon>Conger</taxon>
    </lineage>
</organism>
<sequence>MNFCIWTFLDQLFKGNVYRINIWFKHCFLNDCGLHFTSLAKVGECRARSCQRATFLAQCIPFLMCRAIGGGEKKANTTDVQYCTISLLLYNRVICAKKNGWVCNIFSGQNSILHSTFG</sequence>
<comment type="caution">
    <text evidence="1">The sequence shown here is derived from an EMBL/GenBank/DDBJ whole genome shotgun (WGS) entry which is preliminary data.</text>
</comment>
<dbReference type="EMBL" id="JAFJMO010000006">
    <property type="protein sequence ID" value="KAJ8275161.1"/>
    <property type="molecule type" value="Genomic_DNA"/>
</dbReference>
<dbReference type="Proteomes" id="UP001152803">
    <property type="component" value="Unassembled WGS sequence"/>
</dbReference>
<keyword evidence="2" id="KW-1185">Reference proteome</keyword>
<reference evidence="1" key="1">
    <citation type="journal article" date="2023" name="Science">
        <title>Genome structures resolve the early diversification of teleost fishes.</title>
        <authorList>
            <person name="Parey E."/>
            <person name="Louis A."/>
            <person name="Montfort J."/>
            <person name="Bouchez O."/>
            <person name="Roques C."/>
            <person name="Iampietro C."/>
            <person name="Lluch J."/>
            <person name="Castinel A."/>
            <person name="Donnadieu C."/>
            <person name="Desvignes T."/>
            <person name="Floi Bucao C."/>
            <person name="Jouanno E."/>
            <person name="Wen M."/>
            <person name="Mejri S."/>
            <person name="Dirks R."/>
            <person name="Jansen H."/>
            <person name="Henkel C."/>
            <person name="Chen W.J."/>
            <person name="Zahm M."/>
            <person name="Cabau C."/>
            <person name="Klopp C."/>
            <person name="Thompson A.W."/>
            <person name="Robinson-Rechavi M."/>
            <person name="Braasch I."/>
            <person name="Lecointre G."/>
            <person name="Bobe J."/>
            <person name="Postlethwait J.H."/>
            <person name="Berthelot C."/>
            <person name="Roest Crollius H."/>
            <person name="Guiguen Y."/>
        </authorList>
    </citation>
    <scope>NUCLEOTIDE SEQUENCE</scope>
    <source>
        <strain evidence="1">Concon-B</strain>
    </source>
</reference>
<evidence type="ECO:0000313" key="2">
    <source>
        <dbReference type="Proteomes" id="UP001152803"/>
    </source>
</evidence>
<protein>
    <submittedName>
        <fullName evidence="1">Uncharacterized protein</fullName>
    </submittedName>
</protein>
<name>A0A9Q1DNA2_CONCO</name>
<gene>
    <name evidence="1" type="ORF">COCON_G00097860</name>
</gene>
<evidence type="ECO:0000313" key="1">
    <source>
        <dbReference type="EMBL" id="KAJ8275161.1"/>
    </source>
</evidence>